<evidence type="ECO:0000256" key="2">
    <source>
        <dbReference type="ARBA" id="ARBA00023125"/>
    </source>
</evidence>
<dbReference type="Proteomes" id="UP000199656">
    <property type="component" value="Unassembled WGS sequence"/>
</dbReference>
<dbReference type="SUPFAM" id="SSF46689">
    <property type="entry name" value="Homeodomain-like"/>
    <property type="match status" value="1"/>
</dbReference>
<evidence type="ECO:0000313" key="6">
    <source>
        <dbReference type="EMBL" id="SEA23505.1"/>
    </source>
</evidence>
<feature type="domain" description="HTH araC/xylS-type" evidence="5">
    <location>
        <begin position="222"/>
        <end position="326"/>
    </location>
</feature>
<dbReference type="InterPro" id="IPR009057">
    <property type="entry name" value="Homeodomain-like_sf"/>
</dbReference>
<feature type="transmembrane region" description="Helical" evidence="4">
    <location>
        <begin position="178"/>
        <end position="197"/>
    </location>
</feature>
<proteinExistence type="predicted"/>
<keyword evidence="3" id="KW-0804">Transcription</keyword>
<keyword evidence="4" id="KW-1133">Transmembrane helix</keyword>
<keyword evidence="4" id="KW-0472">Membrane</keyword>
<dbReference type="AlphaFoldDB" id="A0A1H3ZIK7"/>
<feature type="transmembrane region" description="Helical" evidence="4">
    <location>
        <begin position="121"/>
        <end position="143"/>
    </location>
</feature>
<dbReference type="RefSeq" id="WP_139169958.1">
    <property type="nucleotide sequence ID" value="NZ_BKAT01000005.1"/>
</dbReference>
<dbReference type="GO" id="GO:0043565">
    <property type="term" value="F:sequence-specific DNA binding"/>
    <property type="evidence" value="ECO:0007669"/>
    <property type="project" value="InterPro"/>
</dbReference>
<evidence type="ECO:0000313" key="7">
    <source>
        <dbReference type="Proteomes" id="UP000199656"/>
    </source>
</evidence>
<sequence length="335" mass="37776">MLLAYLTCGSLFLLSFILVSNAINIHSLANRWMGIFFLFAGFAMLSFVAERSPLRDQYPLLIPLLETTRFAMAPALYFSILHFTQPTTVVNRKHFLHFIPALIFIVLLAGLSRYLPRQAGLLVMIGIKLQLALYWIAGFRIVLASQYRSTWLKQLMITVGVMIAVYLSSPWIGPITNYGINSVLYLLGAGMATFLLVRQRNIQQIPVTVPRLNDKQLTSYKAKLEALMKEQAPYTDPDLTLPGLAEHLEISVHELSYLLNAGLEKNFYQYINQYRVAKAKELLSSVTHQHLSILAIGFEAGFNSKTAFNTSFKKLTGQTPGEFRKVVVRLDTNGH</sequence>
<dbReference type="PANTHER" id="PTHR43280:SF29">
    <property type="entry name" value="ARAC-FAMILY TRANSCRIPTIONAL REGULATOR"/>
    <property type="match status" value="1"/>
</dbReference>
<evidence type="ECO:0000259" key="5">
    <source>
        <dbReference type="PROSITE" id="PS01124"/>
    </source>
</evidence>
<dbReference type="Pfam" id="PF12833">
    <property type="entry name" value="HTH_18"/>
    <property type="match status" value="1"/>
</dbReference>
<dbReference type="PROSITE" id="PS00041">
    <property type="entry name" value="HTH_ARAC_FAMILY_1"/>
    <property type="match status" value="1"/>
</dbReference>
<dbReference type="EMBL" id="FNRL01000004">
    <property type="protein sequence ID" value="SEA23505.1"/>
    <property type="molecule type" value="Genomic_DNA"/>
</dbReference>
<feature type="transmembrane region" description="Helical" evidence="4">
    <location>
        <begin position="32"/>
        <end position="49"/>
    </location>
</feature>
<keyword evidence="1" id="KW-0805">Transcription regulation</keyword>
<keyword evidence="4" id="KW-0812">Transmembrane</keyword>
<dbReference type="STRING" id="408074.SAMN05660909_01242"/>
<gene>
    <name evidence="6" type="ORF">SAMN05660909_01242</name>
</gene>
<dbReference type="Gene3D" id="1.10.10.60">
    <property type="entry name" value="Homeodomain-like"/>
    <property type="match status" value="2"/>
</dbReference>
<dbReference type="OrthoDB" id="9779074at2"/>
<feature type="transmembrane region" description="Helical" evidence="4">
    <location>
        <begin position="95"/>
        <end position="115"/>
    </location>
</feature>
<evidence type="ECO:0000256" key="4">
    <source>
        <dbReference type="SAM" id="Phobius"/>
    </source>
</evidence>
<accession>A0A1H3ZIK7</accession>
<name>A0A1H3ZIK7_9BACT</name>
<dbReference type="PANTHER" id="PTHR43280">
    <property type="entry name" value="ARAC-FAMILY TRANSCRIPTIONAL REGULATOR"/>
    <property type="match status" value="1"/>
</dbReference>
<dbReference type="PROSITE" id="PS01124">
    <property type="entry name" value="HTH_ARAC_FAMILY_2"/>
    <property type="match status" value="1"/>
</dbReference>
<evidence type="ECO:0000256" key="1">
    <source>
        <dbReference type="ARBA" id="ARBA00023015"/>
    </source>
</evidence>
<dbReference type="GO" id="GO:0003700">
    <property type="term" value="F:DNA-binding transcription factor activity"/>
    <property type="evidence" value="ECO:0007669"/>
    <property type="project" value="InterPro"/>
</dbReference>
<organism evidence="6 7">
    <name type="scientific">Chitinophaga terrae</name>
    <name type="common">ex Kim and Jung 2007</name>
    <dbReference type="NCBI Taxonomy" id="408074"/>
    <lineage>
        <taxon>Bacteria</taxon>
        <taxon>Pseudomonadati</taxon>
        <taxon>Bacteroidota</taxon>
        <taxon>Chitinophagia</taxon>
        <taxon>Chitinophagales</taxon>
        <taxon>Chitinophagaceae</taxon>
        <taxon>Chitinophaga</taxon>
    </lineage>
</organism>
<keyword evidence="7" id="KW-1185">Reference proteome</keyword>
<feature type="transmembrane region" description="Helical" evidence="4">
    <location>
        <begin position="155"/>
        <end position="172"/>
    </location>
</feature>
<dbReference type="InterPro" id="IPR018062">
    <property type="entry name" value="HTH_AraC-typ_CS"/>
</dbReference>
<protein>
    <submittedName>
        <fullName evidence="6">Helix-turn-helix domain-containing protein</fullName>
    </submittedName>
</protein>
<dbReference type="InterPro" id="IPR018060">
    <property type="entry name" value="HTH_AraC"/>
</dbReference>
<reference evidence="7" key="1">
    <citation type="submission" date="2016-10" db="EMBL/GenBank/DDBJ databases">
        <authorList>
            <person name="Varghese N."/>
            <person name="Submissions S."/>
        </authorList>
    </citation>
    <scope>NUCLEOTIDE SEQUENCE [LARGE SCALE GENOMIC DNA]</scope>
    <source>
        <strain evidence="7">DSM 23920</strain>
    </source>
</reference>
<dbReference type="SMART" id="SM00342">
    <property type="entry name" value="HTH_ARAC"/>
    <property type="match status" value="1"/>
</dbReference>
<evidence type="ECO:0000256" key="3">
    <source>
        <dbReference type="ARBA" id="ARBA00023163"/>
    </source>
</evidence>
<keyword evidence="2" id="KW-0238">DNA-binding</keyword>